<dbReference type="AlphaFoldDB" id="A0A3N4K094"/>
<organism evidence="2 3">
    <name type="scientific">Choiromyces venosus 120613-1</name>
    <dbReference type="NCBI Taxonomy" id="1336337"/>
    <lineage>
        <taxon>Eukaryota</taxon>
        <taxon>Fungi</taxon>
        <taxon>Dikarya</taxon>
        <taxon>Ascomycota</taxon>
        <taxon>Pezizomycotina</taxon>
        <taxon>Pezizomycetes</taxon>
        <taxon>Pezizales</taxon>
        <taxon>Tuberaceae</taxon>
        <taxon>Choiromyces</taxon>
    </lineage>
</organism>
<gene>
    <name evidence="2" type="ORF">L873DRAFT_48325</name>
</gene>
<protein>
    <submittedName>
        <fullName evidence="2">Uncharacterized protein</fullName>
    </submittedName>
</protein>
<sequence>MNFFWSSMLFLFIWPFPSLNQSYPSRGFPEPSTYTPHQPPIPFPAHPPTPPLPSRFSKATFSNTITNQTLPPLYFSPYWP</sequence>
<evidence type="ECO:0000313" key="3">
    <source>
        <dbReference type="Proteomes" id="UP000276215"/>
    </source>
</evidence>
<keyword evidence="3" id="KW-1185">Reference proteome</keyword>
<name>A0A3N4K094_9PEZI</name>
<proteinExistence type="predicted"/>
<dbReference type="Proteomes" id="UP000276215">
    <property type="component" value="Unassembled WGS sequence"/>
</dbReference>
<dbReference type="EMBL" id="ML120360">
    <property type="protein sequence ID" value="RPB04060.1"/>
    <property type="molecule type" value="Genomic_DNA"/>
</dbReference>
<evidence type="ECO:0000313" key="2">
    <source>
        <dbReference type="EMBL" id="RPB04060.1"/>
    </source>
</evidence>
<feature type="chain" id="PRO_5017923241" evidence="1">
    <location>
        <begin position="21"/>
        <end position="80"/>
    </location>
</feature>
<reference evidence="2 3" key="1">
    <citation type="journal article" date="2018" name="Nat. Ecol. Evol.">
        <title>Pezizomycetes genomes reveal the molecular basis of ectomycorrhizal truffle lifestyle.</title>
        <authorList>
            <person name="Murat C."/>
            <person name="Payen T."/>
            <person name="Noel B."/>
            <person name="Kuo A."/>
            <person name="Morin E."/>
            <person name="Chen J."/>
            <person name="Kohler A."/>
            <person name="Krizsan K."/>
            <person name="Balestrini R."/>
            <person name="Da Silva C."/>
            <person name="Montanini B."/>
            <person name="Hainaut M."/>
            <person name="Levati E."/>
            <person name="Barry K.W."/>
            <person name="Belfiori B."/>
            <person name="Cichocki N."/>
            <person name="Clum A."/>
            <person name="Dockter R.B."/>
            <person name="Fauchery L."/>
            <person name="Guy J."/>
            <person name="Iotti M."/>
            <person name="Le Tacon F."/>
            <person name="Lindquist E.A."/>
            <person name="Lipzen A."/>
            <person name="Malagnac F."/>
            <person name="Mello A."/>
            <person name="Molinier V."/>
            <person name="Miyauchi S."/>
            <person name="Poulain J."/>
            <person name="Riccioni C."/>
            <person name="Rubini A."/>
            <person name="Sitrit Y."/>
            <person name="Splivallo R."/>
            <person name="Traeger S."/>
            <person name="Wang M."/>
            <person name="Zifcakova L."/>
            <person name="Wipf D."/>
            <person name="Zambonelli A."/>
            <person name="Paolocci F."/>
            <person name="Nowrousian M."/>
            <person name="Ottonello S."/>
            <person name="Baldrian P."/>
            <person name="Spatafora J.W."/>
            <person name="Henrissat B."/>
            <person name="Nagy L.G."/>
            <person name="Aury J.M."/>
            <person name="Wincker P."/>
            <person name="Grigoriev I.V."/>
            <person name="Bonfante P."/>
            <person name="Martin F.M."/>
        </authorList>
    </citation>
    <scope>NUCLEOTIDE SEQUENCE [LARGE SCALE GENOMIC DNA]</scope>
    <source>
        <strain evidence="2 3">120613-1</strain>
    </source>
</reference>
<accession>A0A3N4K094</accession>
<evidence type="ECO:0000256" key="1">
    <source>
        <dbReference type="SAM" id="SignalP"/>
    </source>
</evidence>
<keyword evidence="1" id="KW-0732">Signal</keyword>
<feature type="signal peptide" evidence="1">
    <location>
        <begin position="1"/>
        <end position="20"/>
    </location>
</feature>